<keyword evidence="1" id="KW-0812">Transmembrane</keyword>
<organism evidence="2 3">
    <name type="scientific">Puccinia sorghi</name>
    <dbReference type="NCBI Taxonomy" id="27349"/>
    <lineage>
        <taxon>Eukaryota</taxon>
        <taxon>Fungi</taxon>
        <taxon>Dikarya</taxon>
        <taxon>Basidiomycota</taxon>
        <taxon>Pucciniomycotina</taxon>
        <taxon>Pucciniomycetes</taxon>
        <taxon>Pucciniales</taxon>
        <taxon>Pucciniaceae</taxon>
        <taxon>Puccinia</taxon>
    </lineage>
</organism>
<sequence length="284" mass="33248">MIRDNNHFMKLSTRFYKVLCKVCKCIIHILNTPNSGSINHEENTIVQAILRKKGLEFALSGRCCSQWKSAGIWGCRNSMGARIGQELRGRRKSWVCGGRVLYYILYYIISYHYTYIYHCIRHLRRRGNLFPGCSSKESEGKRLLVIPVLCSETKDYLKSMKKNSGFYKNWFFFPQWEEFENIGANYWWAVRILMYLATLLTHWREIIHLMRYLSGTRNYGILLDRSFSVSKIKVYLDSDWENDVGDCHFYLGYILKFNGSLLSSSAKKLAQLPAVDMQKVPGSF</sequence>
<dbReference type="Proteomes" id="UP000037035">
    <property type="component" value="Unassembled WGS sequence"/>
</dbReference>
<proteinExistence type="predicted"/>
<gene>
    <name evidence="2" type="ORF">VP01_5467g2</name>
</gene>
<accession>A0A0L6UK97</accession>
<feature type="transmembrane region" description="Helical" evidence="1">
    <location>
        <begin position="100"/>
        <end position="118"/>
    </location>
</feature>
<name>A0A0L6UK97_9BASI</name>
<keyword evidence="1" id="KW-1133">Transmembrane helix</keyword>
<evidence type="ECO:0000256" key="1">
    <source>
        <dbReference type="SAM" id="Phobius"/>
    </source>
</evidence>
<reference evidence="2 3" key="1">
    <citation type="submission" date="2015-08" db="EMBL/GenBank/DDBJ databases">
        <title>Next Generation Sequencing and Analysis of the Genome of Puccinia sorghi L Schw, the Causal Agent of Maize Common Rust.</title>
        <authorList>
            <person name="Rochi L."/>
            <person name="Burguener G."/>
            <person name="Darino M."/>
            <person name="Turjanski A."/>
            <person name="Kreff E."/>
            <person name="Dieguez M.J."/>
            <person name="Sacco F."/>
        </authorList>
    </citation>
    <scope>NUCLEOTIDE SEQUENCE [LARGE SCALE GENOMIC DNA]</scope>
    <source>
        <strain evidence="2 3">RO10H11247</strain>
    </source>
</reference>
<keyword evidence="1" id="KW-0472">Membrane</keyword>
<comment type="caution">
    <text evidence="2">The sequence shown here is derived from an EMBL/GenBank/DDBJ whole genome shotgun (WGS) entry which is preliminary data.</text>
</comment>
<evidence type="ECO:0000313" key="3">
    <source>
        <dbReference type="Proteomes" id="UP000037035"/>
    </source>
</evidence>
<evidence type="ECO:0000313" key="2">
    <source>
        <dbReference type="EMBL" id="KNZ48707.1"/>
    </source>
</evidence>
<dbReference type="VEuPathDB" id="FungiDB:VP01_5467g2"/>
<feature type="non-terminal residue" evidence="2">
    <location>
        <position position="284"/>
    </location>
</feature>
<dbReference type="AlphaFoldDB" id="A0A0L6UK97"/>
<keyword evidence="3" id="KW-1185">Reference proteome</keyword>
<dbReference type="EMBL" id="LAVV01010683">
    <property type="protein sequence ID" value="KNZ48707.1"/>
    <property type="molecule type" value="Genomic_DNA"/>
</dbReference>
<protein>
    <submittedName>
        <fullName evidence="2">Uncharacterized protein</fullName>
    </submittedName>
</protein>